<name>X1G284_9ZZZZ</name>
<dbReference type="EMBL" id="BARU01005392">
    <property type="protein sequence ID" value="GAH35699.1"/>
    <property type="molecule type" value="Genomic_DNA"/>
</dbReference>
<accession>X1G284</accession>
<proteinExistence type="predicted"/>
<organism evidence="1">
    <name type="scientific">marine sediment metagenome</name>
    <dbReference type="NCBI Taxonomy" id="412755"/>
    <lineage>
        <taxon>unclassified sequences</taxon>
        <taxon>metagenomes</taxon>
        <taxon>ecological metagenomes</taxon>
    </lineage>
</organism>
<protein>
    <submittedName>
        <fullName evidence="1">Uncharacterized protein</fullName>
    </submittedName>
</protein>
<dbReference type="AlphaFoldDB" id="X1G284"/>
<comment type="caution">
    <text evidence="1">The sequence shown here is derived from an EMBL/GenBank/DDBJ whole genome shotgun (WGS) entry which is preliminary data.</text>
</comment>
<gene>
    <name evidence="1" type="ORF">S03H2_10487</name>
</gene>
<sequence length="147" mass="17066">YLQARMDGLKALESTPNFQELKIALEVSIEKIQELFEEVKDLLSINENSRMKQTLEIARAITEALAQNHLPTTQEVDPQQLIHNKLAFLRAFDYNETARLLKATPNDEFLDEVTIRFFIQEMLLSPPSLRYPLVSIQHVVHIDKNYD</sequence>
<reference evidence="1" key="1">
    <citation type="journal article" date="2014" name="Front. Microbiol.">
        <title>High frequency of phylogenetically diverse reductive dehalogenase-homologous genes in deep subseafloor sedimentary metagenomes.</title>
        <authorList>
            <person name="Kawai M."/>
            <person name="Futagami T."/>
            <person name="Toyoda A."/>
            <person name="Takaki Y."/>
            <person name="Nishi S."/>
            <person name="Hori S."/>
            <person name="Arai W."/>
            <person name="Tsubouchi T."/>
            <person name="Morono Y."/>
            <person name="Uchiyama I."/>
            <person name="Ito T."/>
            <person name="Fujiyama A."/>
            <person name="Inagaki F."/>
            <person name="Takami H."/>
        </authorList>
    </citation>
    <scope>NUCLEOTIDE SEQUENCE</scope>
    <source>
        <strain evidence="1">Expedition CK06-06</strain>
    </source>
</reference>
<evidence type="ECO:0000313" key="1">
    <source>
        <dbReference type="EMBL" id="GAH35699.1"/>
    </source>
</evidence>
<feature type="non-terminal residue" evidence="1">
    <location>
        <position position="1"/>
    </location>
</feature>